<dbReference type="Proteomes" id="UP000216133">
    <property type="component" value="Unassembled WGS sequence"/>
</dbReference>
<accession>A0A268S4G7</accession>
<reference evidence="1 2" key="1">
    <citation type="submission" date="2017-07" db="EMBL/GenBank/DDBJ databases">
        <title>Isolation and whole genome analysis of endospore-forming bacteria from heroin.</title>
        <authorList>
            <person name="Kalinowski J."/>
            <person name="Ahrens B."/>
            <person name="Al-Dilaimi A."/>
            <person name="Winkler A."/>
            <person name="Wibberg D."/>
            <person name="Schleenbecker U."/>
            <person name="Ruckert C."/>
            <person name="Wolfel R."/>
            <person name="Grass G."/>
        </authorList>
    </citation>
    <scope>NUCLEOTIDE SEQUENCE [LARGE SCALE GENOMIC DNA]</scope>
    <source>
        <strain evidence="1 2">7523-2</strain>
    </source>
</reference>
<sequence>MEKMYFVNEQHELNFASVLMMHPNARTNVEYRSACYILAVPMIFEKVEYYIDDFKSPVGWMLRYLEWQEDFKDEWKGDREERHPDHEAWIDRKPYDLSNSMIQLGKLALNLWTGYDDFNLMRCLASLDKDNVHVARCAIDVRLGLIR</sequence>
<evidence type="ECO:0000313" key="2">
    <source>
        <dbReference type="Proteomes" id="UP000216133"/>
    </source>
</evidence>
<dbReference type="AlphaFoldDB" id="A0A268S4G7"/>
<dbReference type="EMBL" id="NPBS01000014">
    <property type="protein sequence ID" value="PAF27389.1"/>
    <property type="molecule type" value="Genomic_DNA"/>
</dbReference>
<gene>
    <name evidence="1" type="ORF">CHH61_03460</name>
</gene>
<name>A0A268S4G7_SHOCL</name>
<dbReference type="InterPro" id="IPR024469">
    <property type="entry name" value="DUF2538"/>
</dbReference>
<dbReference type="Pfam" id="PF10804">
    <property type="entry name" value="DUF2538"/>
    <property type="match status" value="1"/>
</dbReference>
<comment type="caution">
    <text evidence="1">The sequence shown here is derived from an EMBL/GenBank/DDBJ whole genome shotgun (WGS) entry which is preliminary data.</text>
</comment>
<evidence type="ECO:0000313" key="1">
    <source>
        <dbReference type="EMBL" id="PAF27389.1"/>
    </source>
</evidence>
<proteinExistence type="predicted"/>
<organism evidence="1 2">
    <name type="scientific">Shouchella clausii</name>
    <name type="common">Alkalihalobacillus clausii</name>
    <dbReference type="NCBI Taxonomy" id="79880"/>
    <lineage>
        <taxon>Bacteria</taxon>
        <taxon>Bacillati</taxon>
        <taxon>Bacillota</taxon>
        <taxon>Bacilli</taxon>
        <taxon>Bacillales</taxon>
        <taxon>Bacillaceae</taxon>
        <taxon>Shouchella</taxon>
    </lineage>
</organism>
<protein>
    <submittedName>
        <fullName evidence="1">Uncharacterized protein</fullName>
    </submittedName>
</protein>